<protein>
    <submittedName>
        <fullName evidence="1">Uncharacterized protein</fullName>
    </submittedName>
</protein>
<feature type="non-terminal residue" evidence="1">
    <location>
        <position position="37"/>
    </location>
</feature>
<keyword evidence="2" id="KW-1185">Reference proteome</keyword>
<gene>
    <name evidence="1" type="ORF">SAMN04489711_103251</name>
</gene>
<dbReference type="AlphaFoldDB" id="A0A1I2BXM7"/>
<reference evidence="2" key="1">
    <citation type="submission" date="2016-10" db="EMBL/GenBank/DDBJ databases">
        <authorList>
            <person name="Varghese N."/>
            <person name="Submissions S."/>
        </authorList>
    </citation>
    <scope>NUCLEOTIDE SEQUENCE [LARGE SCALE GENOMIC DNA]</scope>
    <source>
        <strain evidence="2">DSM 27981</strain>
    </source>
</reference>
<proteinExistence type="predicted"/>
<evidence type="ECO:0000313" key="1">
    <source>
        <dbReference type="EMBL" id="SFE60682.1"/>
    </source>
</evidence>
<organism evidence="1 2">
    <name type="scientific">Paracidovorax wautersii</name>
    <dbReference type="NCBI Taxonomy" id="1177982"/>
    <lineage>
        <taxon>Bacteria</taxon>
        <taxon>Pseudomonadati</taxon>
        <taxon>Pseudomonadota</taxon>
        <taxon>Betaproteobacteria</taxon>
        <taxon>Burkholderiales</taxon>
        <taxon>Comamonadaceae</taxon>
        <taxon>Paracidovorax</taxon>
    </lineage>
</organism>
<dbReference type="EMBL" id="FONX01000003">
    <property type="protein sequence ID" value="SFE60682.1"/>
    <property type="molecule type" value="Genomic_DNA"/>
</dbReference>
<dbReference type="Proteomes" id="UP000199119">
    <property type="component" value="Unassembled WGS sequence"/>
</dbReference>
<sequence length="37" mass="4180">MTELFQSTRPHGARRCFVRIASLASVFQPTRPHGARP</sequence>
<evidence type="ECO:0000313" key="2">
    <source>
        <dbReference type="Proteomes" id="UP000199119"/>
    </source>
</evidence>
<name>A0A1I2BXM7_9BURK</name>
<accession>A0A1I2BXM7</accession>